<keyword evidence="4" id="KW-1003">Cell membrane</keyword>
<dbReference type="HOGENOM" id="CLU_001265_47_1_4"/>
<keyword evidence="3 8" id="KW-0813">Transport</keyword>
<dbReference type="InterPro" id="IPR004812">
    <property type="entry name" value="Efflux_drug-R_Bcr/CmlA"/>
</dbReference>
<keyword evidence="6 8" id="KW-1133">Transmembrane helix</keyword>
<evidence type="ECO:0000313" key="10">
    <source>
        <dbReference type="EMBL" id="ACT50769.1"/>
    </source>
</evidence>
<feature type="transmembrane region" description="Helical" evidence="8">
    <location>
        <begin position="373"/>
        <end position="394"/>
    </location>
</feature>
<keyword evidence="7 8" id="KW-0472">Membrane</keyword>
<dbReference type="EMBL" id="CP001674">
    <property type="protein sequence ID" value="ACT50769.1"/>
    <property type="molecule type" value="Genomic_DNA"/>
</dbReference>
<evidence type="ECO:0000256" key="6">
    <source>
        <dbReference type="ARBA" id="ARBA00022989"/>
    </source>
</evidence>
<dbReference type="SUPFAM" id="SSF103473">
    <property type="entry name" value="MFS general substrate transporter"/>
    <property type="match status" value="1"/>
</dbReference>
<dbReference type="Pfam" id="PF07690">
    <property type="entry name" value="MFS_1"/>
    <property type="match status" value="1"/>
</dbReference>
<name>C6XDZ4_METGS</name>
<dbReference type="PANTHER" id="PTHR42718:SF46">
    <property type="entry name" value="BLR6921 PROTEIN"/>
    <property type="match status" value="1"/>
</dbReference>
<sequence precursor="true">MTHMHKASALTLSFLLAGLAALAPFTIDTYLPAFHTLAQDFHTDNLAIQQSLTAYLLPYALMTLWHGAISDAIGRLRTIYIGLGIFTLASIGCAFATNVETLWFFRVIQGLSAGAGNVVARAMVRDLFEGVMAQRVMAQLQMMFGLAPAIAPIMGGWLLGIHWQAIFVFLALYAGLAMLCVQRWLPETMPPEKRRPLSARAVWQGYAQVFGDREYLKLVVAVGANFAGFFVYVLAAPVFLVEHLGLGPQQFGWMFIPTVCGMMLGSYLARHSAGRYSAHRIIRLGYGWMAMAAILNLLVCWLLPPQPLWNIAPIVLYNIGSALVLPNLSIAALDRMPKLRGTASSGQAFMQMVLATVSAGLLIPLLWHHPAGLALGMAGYLLLGFLATRASLVWQPIKPASQDK</sequence>
<feature type="transmembrane region" description="Helical" evidence="8">
    <location>
        <begin position="103"/>
        <end position="124"/>
    </location>
</feature>
<feature type="transmembrane region" description="Helical" evidence="8">
    <location>
        <begin position="136"/>
        <end position="159"/>
    </location>
</feature>
<keyword evidence="5 8" id="KW-0812">Transmembrane</keyword>
<dbReference type="GO" id="GO:0005886">
    <property type="term" value="C:plasma membrane"/>
    <property type="evidence" value="ECO:0007669"/>
    <property type="project" value="UniProtKB-SubCell"/>
</dbReference>
<reference evidence="11" key="1">
    <citation type="submission" date="2009-07" db="EMBL/GenBank/DDBJ databases">
        <title>Complete sequence of chromosome of Methylovorus sp. SIP3-4.</title>
        <authorList>
            <person name="Lucas S."/>
            <person name="Copeland A."/>
            <person name="Lapidus A."/>
            <person name="Glavina del Rio T."/>
            <person name="Tice H."/>
            <person name="Bruce D."/>
            <person name="Goodwin L."/>
            <person name="Pitluck S."/>
            <person name="Clum A."/>
            <person name="Larimer F."/>
            <person name="Land M."/>
            <person name="Hauser L."/>
            <person name="Kyrpides N."/>
            <person name="Mikhailova N."/>
            <person name="Kayluzhnaya M."/>
            <person name="Chistoserdova L."/>
        </authorList>
    </citation>
    <scope>NUCLEOTIDE SEQUENCE [LARGE SCALE GENOMIC DNA]</scope>
    <source>
        <strain evidence="11">SIP3-4</strain>
    </source>
</reference>
<comment type="subcellular location">
    <subcellularLocation>
        <location evidence="8">Cell inner membrane</location>
        <topology evidence="8">Multi-pass membrane protein</topology>
    </subcellularLocation>
    <subcellularLocation>
        <location evidence="1">Cell membrane</location>
        <topology evidence="1">Multi-pass membrane protein</topology>
    </subcellularLocation>
</comment>
<feature type="transmembrane region" description="Helical" evidence="8">
    <location>
        <begin position="251"/>
        <end position="269"/>
    </location>
</feature>
<dbReference type="GO" id="GO:0042910">
    <property type="term" value="F:xenobiotic transmembrane transporter activity"/>
    <property type="evidence" value="ECO:0007669"/>
    <property type="project" value="InterPro"/>
</dbReference>
<feature type="domain" description="Major facilitator superfamily (MFS) profile" evidence="9">
    <location>
        <begin position="6"/>
        <end position="402"/>
    </location>
</feature>
<comment type="caution">
    <text evidence="8">Lacks conserved residue(s) required for the propagation of feature annotation.</text>
</comment>
<feature type="transmembrane region" description="Helical" evidence="8">
    <location>
        <begin position="218"/>
        <end position="239"/>
    </location>
</feature>
<feature type="transmembrane region" description="Helical" evidence="8">
    <location>
        <begin position="348"/>
        <end position="367"/>
    </location>
</feature>
<dbReference type="Gene3D" id="1.20.1720.10">
    <property type="entry name" value="Multidrug resistance protein D"/>
    <property type="match status" value="1"/>
</dbReference>
<dbReference type="Proteomes" id="UP000002743">
    <property type="component" value="Chromosome"/>
</dbReference>
<reference evidence="10 11" key="2">
    <citation type="journal article" date="2011" name="J. Bacteriol.">
        <title>Genomes of three methylotrophs from a single niche uncover genetic and metabolic divergence of Methylophilaceae.</title>
        <authorList>
            <person name="Lapidus A."/>
            <person name="Clum A."/>
            <person name="Labutti K."/>
            <person name="Kaluzhnaya M.G."/>
            <person name="Lim S."/>
            <person name="Beck D.A."/>
            <person name="Glavina Del Rio T."/>
            <person name="Nolan M."/>
            <person name="Mavromatis K."/>
            <person name="Huntemann M."/>
            <person name="Lucas S."/>
            <person name="Lidstrom M.E."/>
            <person name="Ivanova N."/>
            <person name="Chistoserdova L."/>
        </authorList>
    </citation>
    <scope>NUCLEOTIDE SEQUENCE [LARGE SCALE GENOMIC DNA]</scope>
    <source>
        <strain evidence="10 11">SIP3-4</strain>
    </source>
</reference>
<dbReference type="InterPro" id="IPR011701">
    <property type="entry name" value="MFS"/>
</dbReference>
<evidence type="ECO:0000259" key="9">
    <source>
        <dbReference type="PROSITE" id="PS50850"/>
    </source>
</evidence>
<evidence type="ECO:0000256" key="5">
    <source>
        <dbReference type="ARBA" id="ARBA00022692"/>
    </source>
</evidence>
<gene>
    <name evidence="10" type="ordered locus">Msip34_1524</name>
</gene>
<dbReference type="KEGG" id="mei:Msip34_1524"/>
<feature type="transmembrane region" description="Helical" evidence="8">
    <location>
        <begin position="281"/>
        <end position="304"/>
    </location>
</feature>
<comment type="similarity">
    <text evidence="2 8">Belongs to the major facilitator superfamily. Bcr/CmlA family.</text>
</comment>
<evidence type="ECO:0000256" key="1">
    <source>
        <dbReference type="ARBA" id="ARBA00004651"/>
    </source>
</evidence>
<feature type="transmembrane region" description="Helical" evidence="8">
    <location>
        <begin position="165"/>
        <end position="185"/>
    </location>
</feature>
<dbReference type="AlphaFoldDB" id="C6XDZ4"/>
<feature type="transmembrane region" description="Helical" evidence="8">
    <location>
        <begin position="78"/>
        <end position="97"/>
    </location>
</feature>
<dbReference type="STRING" id="582744.Msip34_1524"/>
<dbReference type="PROSITE" id="PS50850">
    <property type="entry name" value="MFS"/>
    <property type="match status" value="1"/>
</dbReference>
<accession>C6XDZ4</accession>
<evidence type="ECO:0000313" key="11">
    <source>
        <dbReference type="Proteomes" id="UP000002743"/>
    </source>
</evidence>
<dbReference type="InterPro" id="IPR020846">
    <property type="entry name" value="MFS_dom"/>
</dbReference>
<dbReference type="GO" id="GO:1990961">
    <property type="term" value="P:xenobiotic detoxification by transmembrane export across the plasma membrane"/>
    <property type="evidence" value="ECO:0007669"/>
    <property type="project" value="InterPro"/>
</dbReference>
<dbReference type="PANTHER" id="PTHR42718">
    <property type="entry name" value="MAJOR FACILITATOR SUPERFAMILY MULTIDRUG TRANSPORTER MFSC"/>
    <property type="match status" value="1"/>
</dbReference>
<evidence type="ECO:0000256" key="4">
    <source>
        <dbReference type="ARBA" id="ARBA00022475"/>
    </source>
</evidence>
<dbReference type="CDD" id="cd17320">
    <property type="entry name" value="MFS_MdfA_MDR_like"/>
    <property type="match status" value="1"/>
</dbReference>
<organism evidence="10 11">
    <name type="scientific">Methylovorus glucosotrophus (strain SIP3-4)</name>
    <dbReference type="NCBI Taxonomy" id="582744"/>
    <lineage>
        <taxon>Bacteria</taxon>
        <taxon>Pseudomonadati</taxon>
        <taxon>Pseudomonadota</taxon>
        <taxon>Betaproteobacteria</taxon>
        <taxon>Nitrosomonadales</taxon>
        <taxon>Methylophilaceae</taxon>
        <taxon>Methylovorus</taxon>
    </lineage>
</organism>
<dbReference type="NCBIfam" id="TIGR00710">
    <property type="entry name" value="efflux_Bcr_CflA"/>
    <property type="match status" value="1"/>
</dbReference>
<dbReference type="eggNOG" id="COG2814">
    <property type="taxonomic scope" value="Bacteria"/>
</dbReference>
<evidence type="ECO:0000256" key="8">
    <source>
        <dbReference type="RuleBase" id="RU365088"/>
    </source>
</evidence>
<feature type="transmembrane region" description="Helical" evidence="8">
    <location>
        <begin position="46"/>
        <end position="66"/>
    </location>
</feature>
<keyword evidence="11" id="KW-1185">Reference proteome</keyword>
<protein>
    <recommendedName>
        <fullName evidence="8">Bcr/CflA family efflux transporter</fullName>
    </recommendedName>
</protein>
<proteinExistence type="inferred from homology"/>
<evidence type="ECO:0000256" key="2">
    <source>
        <dbReference type="ARBA" id="ARBA00006236"/>
    </source>
</evidence>
<evidence type="ECO:0000256" key="3">
    <source>
        <dbReference type="ARBA" id="ARBA00022448"/>
    </source>
</evidence>
<feature type="transmembrane region" description="Helical" evidence="8">
    <location>
        <begin position="310"/>
        <end position="328"/>
    </location>
</feature>
<dbReference type="InterPro" id="IPR036259">
    <property type="entry name" value="MFS_trans_sf"/>
</dbReference>
<keyword evidence="8" id="KW-0997">Cell inner membrane</keyword>
<evidence type="ECO:0000256" key="7">
    <source>
        <dbReference type="ARBA" id="ARBA00023136"/>
    </source>
</evidence>